<dbReference type="RefSeq" id="WP_196990173.1">
    <property type="nucleotide sequence ID" value="NZ_JADWYR010000001.1"/>
</dbReference>
<sequence>MKTKTFFYASSLFFTVMAACTKETDFKNSSESTVLSATLQDNVLSVCDQFSYGDTIFYVQELPNDYIIHTTVPLSGTFGCFPDELKINPINGDIDITEGETGLKYLVWFVPAGTKDTCKKYLTVSGIDFTDSIYVLKNNPGVAKPVYNSTPGLSAGANAEFDDGHDDDDGDGFTDEPLAGQEVIPQGVALDKATGNINLRQTIANGALGPNPVPGTFKDFVLNYRISDKSKKTLNKIAFRLYYYQDQSQIPPRLKRQLLAKKSQVILNDGSNHNLNVSTANFSTAKNGAGEVKCRPPYIIVVQK</sequence>
<feature type="chain" id="PRO_5037319927" description="Lipoprotein" evidence="2">
    <location>
        <begin position="19"/>
        <end position="304"/>
    </location>
</feature>
<protein>
    <recommendedName>
        <fullName evidence="5">Lipoprotein</fullName>
    </recommendedName>
</protein>
<evidence type="ECO:0000313" key="4">
    <source>
        <dbReference type="Proteomes" id="UP000628448"/>
    </source>
</evidence>
<feature type="region of interest" description="Disordered" evidence="1">
    <location>
        <begin position="155"/>
        <end position="178"/>
    </location>
</feature>
<keyword evidence="2" id="KW-0732">Signal</keyword>
<evidence type="ECO:0008006" key="5">
    <source>
        <dbReference type="Google" id="ProtNLM"/>
    </source>
</evidence>
<name>A0A931GYI3_9BACT</name>
<evidence type="ECO:0000256" key="1">
    <source>
        <dbReference type="SAM" id="MobiDB-lite"/>
    </source>
</evidence>
<gene>
    <name evidence="3" type="ORF">I5907_07895</name>
</gene>
<accession>A0A931GYI3</accession>
<keyword evidence="4" id="KW-1185">Reference proteome</keyword>
<dbReference type="EMBL" id="JADWYR010000001">
    <property type="protein sequence ID" value="MBG9376152.1"/>
    <property type="molecule type" value="Genomic_DNA"/>
</dbReference>
<dbReference type="AlphaFoldDB" id="A0A931GYI3"/>
<reference evidence="3" key="1">
    <citation type="submission" date="2020-11" db="EMBL/GenBank/DDBJ databases">
        <title>Bacterial whole genome sequence for Panacibacter sp. DH6.</title>
        <authorList>
            <person name="Le V."/>
            <person name="Ko S."/>
            <person name="Ahn C.-Y."/>
            <person name="Oh H.-M."/>
        </authorList>
    </citation>
    <scope>NUCLEOTIDE SEQUENCE</scope>
    <source>
        <strain evidence="3">DH6</strain>
    </source>
</reference>
<proteinExistence type="predicted"/>
<feature type="compositionally biased region" description="Acidic residues" evidence="1">
    <location>
        <begin position="160"/>
        <end position="174"/>
    </location>
</feature>
<evidence type="ECO:0000256" key="2">
    <source>
        <dbReference type="SAM" id="SignalP"/>
    </source>
</evidence>
<organism evidence="3 4">
    <name type="scientific">Panacibacter microcysteis</name>
    <dbReference type="NCBI Taxonomy" id="2793269"/>
    <lineage>
        <taxon>Bacteria</taxon>
        <taxon>Pseudomonadati</taxon>
        <taxon>Bacteroidota</taxon>
        <taxon>Chitinophagia</taxon>
        <taxon>Chitinophagales</taxon>
        <taxon>Chitinophagaceae</taxon>
        <taxon>Panacibacter</taxon>
    </lineage>
</organism>
<feature type="signal peptide" evidence="2">
    <location>
        <begin position="1"/>
        <end position="18"/>
    </location>
</feature>
<dbReference type="PROSITE" id="PS51257">
    <property type="entry name" value="PROKAR_LIPOPROTEIN"/>
    <property type="match status" value="1"/>
</dbReference>
<evidence type="ECO:0000313" key="3">
    <source>
        <dbReference type="EMBL" id="MBG9376152.1"/>
    </source>
</evidence>
<dbReference type="Proteomes" id="UP000628448">
    <property type="component" value="Unassembled WGS sequence"/>
</dbReference>
<comment type="caution">
    <text evidence="3">The sequence shown here is derived from an EMBL/GenBank/DDBJ whole genome shotgun (WGS) entry which is preliminary data.</text>
</comment>